<dbReference type="EMBL" id="CP131060">
    <property type="protein sequence ID" value="WNY24929.1"/>
    <property type="molecule type" value="Genomic_DNA"/>
</dbReference>
<organism evidence="1 2">
    <name type="scientific">Methanolapillus millepedarum</name>
    <dbReference type="NCBI Taxonomy" id="3028296"/>
    <lineage>
        <taxon>Archaea</taxon>
        <taxon>Methanobacteriati</taxon>
        <taxon>Methanobacteriota</taxon>
        <taxon>Stenosarchaea group</taxon>
        <taxon>Methanomicrobia</taxon>
        <taxon>Methanosarcinales</taxon>
        <taxon>Methanosarcinaceae</taxon>
        <taxon>Methanolapillus</taxon>
    </lineage>
</organism>
<proteinExistence type="predicted"/>
<protein>
    <submittedName>
        <fullName evidence="1">Uncharacterized protein</fullName>
    </submittedName>
</protein>
<dbReference type="AlphaFoldDB" id="A0AA96V200"/>
<keyword evidence="2" id="KW-1185">Reference proteome</keyword>
<dbReference type="Proteomes" id="UP001303587">
    <property type="component" value="Chromosome"/>
</dbReference>
<evidence type="ECO:0000313" key="2">
    <source>
        <dbReference type="Proteomes" id="UP001303587"/>
    </source>
</evidence>
<evidence type="ECO:0000313" key="1">
    <source>
        <dbReference type="EMBL" id="WNY24929.1"/>
    </source>
</evidence>
<reference evidence="1 2" key="1">
    <citation type="submission" date="2023-07" db="EMBL/GenBank/DDBJ databases">
        <title>Closed genoem sequence of Methanosarcinaceae archaeon Ac7.</title>
        <authorList>
            <person name="Poehlein A."/>
            <person name="Protasov E."/>
            <person name="Platt K."/>
            <person name="Reeh H."/>
            <person name="Daniel R."/>
            <person name="Brune A."/>
        </authorList>
    </citation>
    <scope>NUCLEOTIDE SEQUENCE [LARGE SCALE GENOMIC DNA]</scope>
    <source>
        <strain evidence="1 2">Ac7</strain>
    </source>
</reference>
<sequence>MKTGWAGELFKNIENIKNSFKNIKNKNIWNRHLMSCQVQSTVFPPINEFSSESMVLTNAFWPMAELHKIRP</sequence>
<name>A0AA96V200_9EURY</name>
<gene>
    <name evidence="1" type="ORF">MsAc7_04580</name>
</gene>
<accession>A0AA96V200</accession>